<evidence type="ECO:0000313" key="7">
    <source>
        <dbReference type="Proteomes" id="UP001231189"/>
    </source>
</evidence>
<dbReference type="PRINTS" id="PR00301">
    <property type="entry name" value="HEATSHOCK70"/>
</dbReference>
<keyword evidence="3" id="KW-0547">Nucleotide-binding</keyword>
<evidence type="ECO:0000256" key="3">
    <source>
        <dbReference type="ARBA" id="ARBA00022741"/>
    </source>
</evidence>
<accession>A0AAD8W175</accession>
<dbReference type="InterPro" id="IPR043129">
    <property type="entry name" value="ATPase_NBD"/>
</dbReference>
<evidence type="ECO:0000256" key="2">
    <source>
        <dbReference type="ARBA" id="ARBA00007381"/>
    </source>
</evidence>
<evidence type="ECO:0000256" key="4">
    <source>
        <dbReference type="ARBA" id="ARBA00022840"/>
    </source>
</evidence>
<dbReference type="FunFam" id="3.30.420.40:FF:000541">
    <property type="entry name" value="Luminal-binding protein 2"/>
    <property type="match status" value="1"/>
</dbReference>
<dbReference type="SUPFAM" id="SSF53067">
    <property type="entry name" value="Actin-like ATPase domain"/>
    <property type="match status" value="2"/>
</dbReference>
<dbReference type="GO" id="GO:0005524">
    <property type="term" value="F:ATP binding"/>
    <property type="evidence" value="ECO:0007669"/>
    <property type="project" value="UniProtKB-KW"/>
</dbReference>
<dbReference type="Gene3D" id="3.90.640.10">
    <property type="entry name" value="Actin, Chain A, domain 4"/>
    <property type="match status" value="1"/>
</dbReference>
<keyword evidence="4" id="KW-0067">ATP-binding</keyword>
<dbReference type="FunFam" id="3.90.640.10:FF:000002">
    <property type="entry name" value="Heat shock 70 kDa"/>
    <property type="match status" value="1"/>
</dbReference>
<comment type="subcellular location">
    <subcellularLocation>
        <location evidence="1">Endoplasmic reticulum lumen</location>
    </subcellularLocation>
</comment>
<dbReference type="Gene3D" id="3.30.420.40">
    <property type="match status" value="2"/>
</dbReference>
<name>A0AAD8W175_LOLMU</name>
<dbReference type="Proteomes" id="UP001231189">
    <property type="component" value="Unassembled WGS sequence"/>
</dbReference>
<proteinExistence type="inferred from homology"/>
<feature type="signal peptide" evidence="5">
    <location>
        <begin position="1"/>
        <end position="29"/>
    </location>
</feature>
<dbReference type="GO" id="GO:0005788">
    <property type="term" value="C:endoplasmic reticulum lumen"/>
    <property type="evidence" value="ECO:0007669"/>
    <property type="project" value="UniProtKB-SubCell"/>
</dbReference>
<sequence length="425" mass="46796">MAPDCCLDRASTGVAILLLLLLLSLDASALMDTVHHRPWDATVVAIDIGNTNSCVAGYTDGRAQTMFQLCIPSWVAFTGNGTLLVGDDARNHAAVNPGSAIFGFKRLLGKRWNHWYDTEVVQRVMKTVPYKLVEKNSNPLIQVKPNGCVAKEYGAEQITARIIAKLREAAEAYIGRDVRYAIFTVPQHYNQAPTESTRYAGQIAGVRATRMLDEPIAAAVAYGLHQKLREEGNALVLHVGGGTAEASVLTLVDGVFQFYSARHDPFLGGDDFDQRIVDHFVELIKQKHGKDISNDKEAHGKLRIACEQAKKVLSTRRHAQLAIESLVDGLDFMETLTRAKFEELNHDLFLKVIALLDRAMVEAELEKKRNMVDEILLIGGSTMIPKIQRLVRNYFDGKEVNASLKPDEVVTLGAAALLTHPSADG</sequence>
<comment type="similarity">
    <text evidence="2">Belongs to the heat shock protein 70 family.</text>
</comment>
<dbReference type="Pfam" id="PF00012">
    <property type="entry name" value="HSP70"/>
    <property type="match status" value="1"/>
</dbReference>
<gene>
    <name evidence="6" type="ORF">QYE76_003358</name>
</gene>
<dbReference type="PROSITE" id="PS01036">
    <property type="entry name" value="HSP70_3"/>
    <property type="match status" value="1"/>
</dbReference>
<evidence type="ECO:0000256" key="5">
    <source>
        <dbReference type="SAM" id="SignalP"/>
    </source>
</evidence>
<dbReference type="AlphaFoldDB" id="A0AAD8W175"/>
<evidence type="ECO:0008006" key="8">
    <source>
        <dbReference type="Google" id="ProtNLM"/>
    </source>
</evidence>
<keyword evidence="5" id="KW-0732">Signal</keyword>
<feature type="chain" id="PRO_5041980333" description="Luminal-binding protein 5" evidence="5">
    <location>
        <begin position="30"/>
        <end position="425"/>
    </location>
</feature>
<dbReference type="InterPro" id="IPR013126">
    <property type="entry name" value="Hsp_70_fam"/>
</dbReference>
<dbReference type="GO" id="GO:0140662">
    <property type="term" value="F:ATP-dependent protein folding chaperone"/>
    <property type="evidence" value="ECO:0007669"/>
    <property type="project" value="InterPro"/>
</dbReference>
<comment type="caution">
    <text evidence="6">The sequence shown here is derived from an EMBL/GenBank/DDBJ whole genome shotgun (WGS) entry which is preliminary data.</text>
</comment>
<dbReference type="FunFam" id="3.30.30.30:FF:000005">
    <property type="entry name" value="Heat shock protein ssb1"/>
    <property type="match status" value="1"/>
</dbReference>
<dbReference type="PANTHER" id="PTHR19375">
    <property type="entry name" value="HEAT SHOCK PROTEIN 70KDA"/>
    <property type="match status" value="1"/>
</dbReference>
<keyword evidence="7" id="KW-1185">Reference proteome</keyword>
<dbReference type="EMBL" id="JAUUTY010000005">
    <property type="protein sequence ID" value="KAK1629043.1"/>
    <property type="molecule type" value="Genomic_DNA"/>
</dbReference>
<evidence type="ECO:0000256" key="1">
    <source>
        <dbReference type="ARBA" id="ARBA00004319"/>
    </source>
</evidence>
<protein>
    <recommendedName>
        <fullName evidence="8">Luminal-binding protein 5</fullName>
    </recommendedName>
</protein>
<organism evidence="6 7">
    <name type="scientific">Lolium multiflorum</name>
    <name type="common">Italian ryegrass</name>
    <name type="synonym">Lolium perenne subsp. multiflorum</name>
    <dbReference type="NCBI Taxonomy" id="4521"/>
    <lineage>
        <taxon>Eukaryota</taxon>
        <taxon>Viridiplantae</taxon>
        <taxon>Streptophyta</taxon>
        <taxon>Embryophyta</taxon>
        <taxon>Tracheophyta</taxon>
        <taxon>Spermatophyta</taxon>
        <taxon>Magnoliopsida</taxon>
        <taxon>Liliopsida</taxon>
        <taxon>Poales</taxon>
        <taxon>Poaceae</taxon>
        <taxon>BOP clade</taxon>
        <taxon>Pooideae</taxon>
        <taxon>Poodae</taxon>
        <taxon>Poeae</taxon>
        <taxon>Poeae Chloroplast Group 2 (Poeae type)</taxon>
        <taxon>Loliodinae</taxon>
        <taxon>Loliinae</taxon>
        <taxon>Lolium</taxon>
    </lineage>
</organism>
<reference evidence="6" key="1">
    <citation type="submission" date="2023-07" db="EMBL/GenBank/DDBJ databases">
        <title>A chromosome-level genome assembly of Lolium multiflorum.</title>
        <authorList>
            <person name="Chen Y."/>
            <person name="Copetti D."/>
            <person name="Kolliker R."/>
            <person name="Studer B."/>
        </authorList>
    </citation>
    <scope>NUCLEOTIDE SEQUENCE</scope>
    <source>
        <strain evidence="6">02402/16</strain>
        <tissue evidence="6">Leaf</tissue>
    </source>
</reference>
<dbReference type="InterPro" id="IPR018181">
    <property type="entry name" value="Heat_shock_70_CS"/>
</dbReference>
<evidence type="ECO:0000313" key="6">
    <source>
        <dbReference type="EMBL" id="KAK1629043.1"/>
    </source>
</evidence>